<keyword evidence="2" id="KW-1003">Cell membrane</keyword>
<name>I5AUQ8_EUBC6</name>
<reference evidence="9 10" key="1">
    <citation type="submission" date="2010-08" db="EMBL/GenBank/DDBJ databases">
        <authorList>
            <consortium name="US DOE Joint Genome Institute (JGI-PGF)"/>
            <person name="Lucas S."/>
            <person name="Copeland A."/>
            <person name="Lapidus A."/>
            <person name="Cheng J.-F."/>
            <person name="Bruce D."/>
            <person name="Goodwin L."/>
            <person name="Pitluck S."/>
            <person name="Land M.L."/>
            <person name="Hauser L."/>
            <person name="Chang Y.-J."/>
            <person name="Anderson I.J."/>
            <person name="Johnson E."/>
            <person name="Mulhopadhyay B."/>
            <person name="Kyrpides N."/>
            <person name="Woyke T.J."/>
        </authorList>
    </citation>
    <scope>NUCLEOTIDE SEQUENCE [LARGE SCALE GENOMIC DNA]</scope>
    <source>
        <strain evidence="9 10">6</strain>
    </source>
</reference>
<dbReference type="eggNOG" id="COG1283">
    <property type="taxonomic scope" value="Bacteria"/>
</dbReference>
<dbReference type="NCBIfam" id="NF037997">
    <property type="entry name" value="Na_Pi_symport"/>
    <property type="match status" value="1"/>
</dbReference>
<dbReference type="InterPro" id="IPR026022">
    <property type="entry name" value="PhoU_dom"/>
</dbReference>
<organism evidence="9 10">
    <name type="scientific">Eubacterium cellulosolvens (strain ATCC 43171 / JCM 9499 / 6)</name>
    <name type="common">Cillobacterium cellulosolvens</name>
    <dbReference type="NCBI Taxonomy" id="633697"/>
    <lineage>
        <taxon>Bacteria</taxon>
        <taxon>Bacillati</taxon>
        <taxon>Bacillota</taxon>
        <taxon>Clostridia</taxon>
        <taxon>Eubacteriales</taxon>
        <taxon>Eubacteriaceae</taxon>
        <taxon>Eubacterium</taxon>
    </lineage>
</organism>
<feature type="region of interest" description="Disordered" evidence="6">
    <location>
        <begin position="594"/>
        <end position="620"/>
    </location>
</feature>
<evidence type="ECO:0000256" key="1">
    <source>
        <dbReference type="ARBA" id="ARBA00004651"/>
    </source>
</evidence>
<keyword evidence="10" id="KW-1185">Reference proteome</keyword>
<evidence type="ECO:0000256" key="7">
    <source>
        <dbReference type="SAM" id="Phobius"/>
    </source>
</evidence>
<feature type="compositionally biased region" description="Basic residues" evidence="6">
    <location>
        <begin position="594"/>
        <end position="603"/>
    </location>
</feature>
<dbReference type="HOGENOM" id="CLU_025623_0_1_9"/>
<evidence type="ECO:0000313" key="10">
    <source>
        <dbReference type="Proteomes" id="UP000005753"/>
    </source>
</evidence>
<comment type="subcellular location">
    <subcellularLocation>
        <location evidence="1">Cell membrane</location>
        <topology evidence="1">Multi-pass membrane protein</topology>
    </subcellularLocation>
</comment>
<accession>I5AUQ8</accession>
<dbReference type="PANTHER" id="PTHR10010">
    <property type="entry name" value="SOLUTE CARRIER FAMILY 34 SODIUM PHOSPHATE , MEMBER 2-RELATED"/>
    <property type="match status" value="1"/>
</dbReference>
<dbReference type="AlphaFoldDB" id="I5AUQ8"/>
<feature type="transmembrane region" description="Helical" evidence="7">
    <location>
        <begin position="47"/>
        <end position="73"/>
    </location>
</feature>
<feature type="domain" description="PhoU" evidence="8">
    <location>
        <begin position="361"/>
        <end position="444"/>
    </location>
</feature>
<evidence type="ECO:0000259" key="8">
    <source>
        <dbReference type="Pfam" id="PF01895"/>
    </source>
</evidence>
<evidence type="ECO:0000256" key="6">
    <source>
        <dbReference type="SAM" id="MobiDB-lite"/>
    </source>
</evidence>
<reference evidence="9 10" key="2">
    <citation type="submission" date="2012-02" db="EMBL/GenBank/DDBJ databases">
        <title>Improved High-Quality Draft sequence of Eubacterium cellulosolvens 6.</title>
        <authorList>
            <consortium name="US DOE Joint Genome Institute"/>
            <person name="Lucas S."/>
            <person name="Han J."/>
            <person name="Lapidus A."/>
            <person name="Cheng J.-F."/>
            <person name="Goodwin L."/>
            <person name="Pitluck S."/>
            <person name="Peters L."/>
            <person name="Mikhailova N."/>
            <person name="Gu W."/>
            <person name="Detter J.C."/>
            <person name="Han C."/>
            <person name="Tapia R."/>
            <person name="Land M."/>
            <person name="Hauser L."/>
            <person name="Kyrpides N."/>
            <person name="Ivanova N."/>
            <person name="Pagani I."/>
            <person name="Johnson E."/>
            <person name="Mukhopadhyay B."/>
            <person name="Anderson I."/>
            <person name="Woyke T."/>
        </authorList>
    </citation>
    <scope>NUCLEOTIDE SEQUENCE [LARGE SCALE GENOMIC DNA]</scope>
    <source>
        <strain evidence="9 10">6</strain>
    </source>
</reference>
<dbReference type="STRING" id="633697.EubceDRAFT1_1754"/>
<dbReference type="Proteomes" id="UP000005753">
    <property type="component" value="Chromosome"/>
</dbReference>
<feature type="transmembrane region" description="Helical" evidence="7">
    <location>
        <begin position="186"/>
        <end position="214"/>
    </location>
</feature>
<feature type="transmembrane region" description="Helical" evidence="7">
    <location>
        <begin position="257"/>
        <end position="278"/>
    </location>
</feature>
<dbReference type="OrthoDB" id="9763003at2"/>
<keyword evidence="4 7" id="KW-1133">Transmembrane helix</keyword>
<dbReference type="GO" id="GO:0005886">
    <property type="term" value="C:plasma membrane"/>
    <property type="evidence" value="ECO:0007669"/>
    <property type="project" value="UniProtKB-SubCell"/>
</dbReference>
<dbReference type="InterPro" id="IPR038078">
    <property type="entry name" value="PhoU-like_sf"/>
</dbReference>
<gene>
    <name evidence="9" type="ORF">EubceDRAFT1_1754</name>
</gene>
<feature type="transmembrane region" description="Helical" evidence="7">
    <location>
        <begin position="7"/>
        <end position="27"/>
    </location>
</feature>
<evidence type="ECO:0000256" key="4">
    <source>
        <dbReference type="ARBA" id="ARBA00022989"/>
    </source>
</evidence>
<sequence>MSIYNLFSMIGGLAFFLFGMNIMSNYLEKMAGGRLESVLKKLTSNPFKSLALGAGITIAIQSSSALTVMLVGLVNSGIMEFSQTVHVIMGSDIGTTLTAWILSLNGLSSENFAISMLKPQNFSPLVAMFGVILIMGSKQQKKKDVGTIMVGFAVLMYGMTLMSDAVSPLADMPEFQSFLIAFDNPFMGVLIGTAFTGVIQSSAAAIGVLQALALTGQISFGMAIPLVMGANIGTCVTAILSGIGVSKKAKRVPTLHILIKILGTIIWLAAYMVARYAVSLPIFGRNINAFQIAVFHTIFNIGTILILLPFSHRLCVLVERMFSVQEEEEEEEGRKSVLLDERLLLSPGLAVQQCRDKTVAMAHLAKKSFIKALRVFENFDENEVQKIIAMEQQLDYLEDELDTFLIRLSSKDMTEADNDAVSEMLHSINDFERIGDHAINMAQLASDMNKQGLKFSSKAQSEIKVLKAALEEILSLTIDSFESDDDVLARNVEPLEEVIDDLTKEIKNRHIDRLQAGECRVELGILLTDYITNVERVSDHCSNVAVCIIQTKNSSFEIHGYLNELKDGTQNEFVEEFDAYQNKYVLPEVISLRKKSKAAKKNQKSKDKKEKDKKDKKQKK</sequence>
<feature type="transmembrane region" description="Helical" evidence="7">
    <location>
        <begin position="145"/>
        <end position="166"/>
    </location>
</feature>
<dbReference type="InterPro" id="IPR003841">
    <property type="entry name" value="Na/Pi_transpt"/>
</dbReference>
<evidence type="ECO:0000256" key="3">
    <source>
        <dbReference type="ARBA" id="ARBA00022692"/>
    </source>
</evidence>
<keyword evidence="3 7" id="KW-0812">Transmembrane</keyword>
<dbReference type="PANTHER" id="PTHR10010:SF46">
    <property type="entry name" value="SODIUM-DEPENDENT PHOSPHATE TRANSPORT PROTEIN 2B"/>
    <property type="match status" value="1"/>
</dbReference>
<feature type="transmembrane region" description="Helical" evidence="7">
    <location>
        <begin position="290"/>
        <end position="310"/>
    </location>
</feature>
<feature type="compositionally biased region" description="Basic and acidic residues" evidence="6">
    <location>
        <begin position="604"/>
        <end position="620"/>
    </location>
</feature>
<dbReference type="Pfam" id="PF01895">
    <property type="entry name" value="PhoU"/>
    <property type="match status" value="2"/>
</dbReference>
<proteinExistence type="predicted"/>
<dbReference type="Pfam" id="PF02690">
    <property type="entry name" value="Na_Pi_cotrans"/>
    <property type="match status" value="1"/>
</dbReference>
<dbReference type="GO" id="GO:0005436">
    <property type="term" value="F:sodium:phosphate symporter activity"/>
    <property type="evidence" value="ECO:0007669"/>
    <property type="project" value="InterPro"/>
</dbReference>
<keyword evidence="5 7" id="KW-0472">Membrane</keyword>
<dbReference type="GO" id="GO:0044341">
    <property type="term" value="P:sodium-dependent phosphate transport"/>
    <property type="evidence" value="ECO:0007669"/>
    <property type="project" value="InterPro"/>
</dbReference>
<feature type="transmembrane region" description="Helical" evidence="7">
    <location>
        <begin position="226"/>
        <end position="245"/>
    </location>
</feature>
<dbReference type="EMBL" id="CM001487">
    <property type="protein sequence ID" value="EIM57531.1"/>
    <property type="molecule type" value="Genomic_DNA"/>
</dbReference>
<protein>
    <submittedName>
        <fullName evidence="9">Na+/phosphate symporter</fullName>
    </submittedName>
</protein>
<feature type="domain" description="PhoU" evidence="8">
    <location>
        <begin position="468"/>
        <end position="545"/>
    </location>
</feature>
<dbReference type="Gene3D" id="1.20.58.220">
    <property type="entry name" value="Phosphate transport system protein phou homolog 2, domain 2"/>
    <property type="match status" value="1"/>
</dbReference>
<dbReference type="SUPFAM" id="SSF109755">
    <property type="entry name" value="PhoU-like"/>
    <property type="match status" value="1"/>
</dbReference>
<evidence type="ECO:0000256" key="5">
    <source>
        <dbReference type="ARBA" id="ARBA00023136"/>
    </source>
</evidence>
<evidence type="ECO:0000313" key="9">
    <source>
        <dbReference type="EMBL" id="EIM57531.1"/>
    </source>
</evidence>
<evidence type="ECO:0000256" key="2">
    <source>
        <dbReference type="ARBA" id="ARBA00022475"/>
    </source>
</evidence>